<sequence length="148" mass="16547">MNNPLTHAKYPYMTDPTAQLEHAVSLFQYNLRKSKNIYLKATLATDDDIDAKILGFVVWDDPEAVSIKETFTQSEIEQDRVFRKKLMDGADMTLMQSMAEEHDAAESKVNGKHWYLGNLVVAKDAQGMGVGSALLDWGLQKADVANLP</sequence>
<evidence type="ECO:0000313" key="2">
    <source>
        <dbReference type="EMBL" id="KAJ3115762.1"/>
    </source>
</evidence>
<reference evidence="2" key="1">
    <citation type="submission" date="2020-05" db="EMBL/GenBank/DDBJ databases">
        <title>Phylogenomic resolution of chytrid fungi.</title>
        <authorList>
            <person name="Stajich J.E."/>
            <person name="Amses K."/>
            <person name="Simmons R."/>
            <person name="Seto K."/>
            <person name="Myers J."/>
            <person name="Bonds A."/>
            <person name="Quandt C.A."/>
            <person name="Barry K."/>
            <person name="Liu P."/>
            <person name="Grigoriev I."/>
            <person name="Longcore J.E."/>
            <person name="James T.Y."/>
        </authorList>
    </citation>
    <scope>NUCLEOTIDE SEQUENCE</scope>
    <source>
        <strain evidence="2">JEL0513</strain>
    </source>
</reference>
<dbReference type="GO" id="GO:0016747">
    <property type="term" value="F:acyltransferase activity, transferring groups other than amino-acyl groups"/>
    <property type="evidence" value="ECO:0007669"/>
    <property type="project" value="InterPro"/>
</dbReference>
<organism evidence="2 3">
    <name type="scientific">Physocladia obscura</name>
    <dbReference type="NCBI Taxonomy" id="109957"/>
    <lineage>
        <taxon>Eukaryota</taxon>
        <taxon>Fungi</taxon>
        <taxon>Fungi incertae sedis</taxon>
        <taxon>Chytridiomycota</taxon>
        <taxon>Chytridiomycota incertae sedis</taxon>
        <taxon>Chytridiomycetes</taxon>
        <taxon>Chytridiales</taxon>
        <taxon>Chytriomycetaceae</taxon>
        <taxon>Physocladia</taxon>
    </lineage>
</organism>
<dbReference type="PANTHER" id="PTHR42791:SF1">
    <property type="entry name" value="N-ACETYLTRANSFERASE DOMAIN-CONTAINING PROTEIN"/>
    <property type="match status" value="1"/>
</dbReference>
<dbReference type="InterPro" id="IPR052523">
    <property type="entry name" value="Trichothecene_AcTrans"/>
</dbReference>
<protein>
    <recommendedName>
        <fullName evidence="1">N-acetyltransferase domain-containing protein</fullName>
    </recommendedName>
</protein>
<accession>A0AAD5XGA9</accession>
<dbReference type="InterPro" id="IPR000182">
    <property type="entry name" value="GNAT_dom"/>
</dbReference>
<dbReference type="CDD" id="cd04301">
    <property type="entry name" value="NAT_SF"/>
    <property type="match status" value="1"/>
</dbReference>
<name>A0AAD5XGA9_9FUNG</name>
<evidence type="ECO:0000259" key="1">
    <source>
        <dbReference type="Pfam" id="PF00583"/>
    </source>
</evidence>
<dbReference type="EMBL" id="JADGJH010001271">
    <property type="protein sequence ID" value="KAJ3115762.1"/>
    <property type="molecule type" value="Genomic_DNA"/>
</dbReference>
<dbReference type="Proteomes" id="UP001211907">
    <property type="component" value="Unassembled WGS sequence"/>
</dbReference>
<dbReference type="SUPFAM" id="SSF55729">
    <property type="entry name" value="Acyl-CoA N-acyltransferases (Nat)"/>
    <property type="match status" value="1"/>
</dbReference>
<dbReference type="PANTHER" id="PTHR42791">
    <property type="entry name" value="GNAT FAMILY ACETYLTRANSFERASE"/>
    <property type="match status" value="1"/>
</dbReference>
<comment type="caution">
    <text evidence="2">The sequence shown here is derived from an EMBL/GenBank/DDBJ whole genome shotgun (WGS) entry which is preliminary data.</text>
</comment>
<dbReference type="Pfam" id="PF00583">
    <property type="entry name" value="Acetyltransf_1"/>
    <property type="match status" value="1"/>
</dbReference>
<dbReference type="InterPro" id="IPR016181">
    <property type="entry name" value="Acyl_CoA_acyltransferase"/>
</dbReference>
<keyword evidence="3" id="KW-1185">Reference proteome</keyword>
<proteinExistence type="predicted"/>
<feature type="non-terminal residue" evidence="2">
    <location>
        <position position="1"/>
    </location>
</feature>
<gene>
    <name evidence="2" type="ORF">HK100_001252</name>
</gene>
<feature type="domain" description="N-acetyltransferase" evidence="1">
    <location>
        <begin position="110"/>
        <end position="142"/>
    </location>
</feature>
<dbReference type="Gene3D" id="3.40.630.30">
    <property type="match status" value="1"/>
</dbReference>
<dbReference type="AlphaFoldDB" id="A0AAD5XGA9"/>
<evidence type="ECO:0000313" key="3">
    <source>
        <dbReference type="Proteomes" id="UP001211907"/>
    </source>
</evidence>